<evidence type="ECO:0008006" key="3">
    <source>
        <dbReference type="Google" id="ProtNLM"/>
    </source>
</evidence>
<protein>
    <recommendedName>
        <fullName evidence="3">Lipoprotein</fullName>
    </recommendedName>
</protein>
<proteinExistence type="predicted"/>
<evidence type="ECO:0000313" key="1">
    <source>
        <dbReference type="EMBL" id="GAA0594357.1"/>
    </source>
</evidence>
<sequence>MTAKIRDAFHFSSRTKRLVTFALTAFSLSACVSVNPIQPSAAGFDAIVFTRATVVQDHAWNQYVFAAGRQFIGDRRDAKGRTLYCGLVTVNATDTHPFDACFGFITPNTLIIAPNYGFKEVERPLAAGTIRMIKVKP</sequence>
<accession>A0ABN1FNI8</accession>
<organism evidence="1 2">
    <name type="scientific">Paenochrobactrum glaciei</name>
    <dbReference type="NCBI Taxonomy" id="486407"/>
    <lineage>
        <taxon>Bacteria</taxon>
        <taxon>Pseudomonadati</taxon>
        <taxon>Pseudomonadota</taxon>
        <taxon>Alphaproteobacteria</taxon>
        <taxon>Hyphomicrobiales</taxon>
        <taxon>Brucellaceae</taxon>
        <taxon>Paenochrobactrum</taxon>
    </lineage>
</organism>
<reference evidence="1 2" key="1">
    <citation type="journal article" date="2019" name="Int. J. Syst. Evol. Microbiol.">
        <title>The Global Catalogue of Microorganisms (GCM) 10K type strain sequencing project: providing services to taxonomists for standard genome sequencing and annotation.</title>
        <authorList>
            <consortium name="The Broad Institute Genomics Platform"/>
            <consortium name="The Broad Institute Genome Sequencing Center for Infectious Disease"/>
            <person name="Wu L."/>
            <person name="Ma J."/>
        </authorList>
    </citation>
    <scope>NUCLEOTIDE SEQUENCE [LARGE SCALE GENOMIC DNA]</scope>
    <source>
        <strain evidence="1 2">JCM 15115</strain>
    </source>
</reference>
<keyword evidence="2" id="KW-1185">Reference proteome</keyword>
<name>A0ABN1FNI8_9HYPH</name>
<evidence type="ECO:0000313" key="2">
    <source>
        <dbReference type="Proteomes" id="UP001424441"/>
    </source>
</evidence>
<dbReference type="RefSeq" id="WP_343801379.1">
    <property type="nucleotide sequence ID" value="NZ_BAAADE010000001.1"/>
</dbReference>
<gene>
    <name evidence="1" type="ORF">GCM10008943_06800</name>
</gene>
<dbReference type="PROSITE" id="PS51257">
    <property type="entry name" value="PROKAR_LIPOPROTEIN"/>
    <property type="match status" value="1"/>
</dbReference>
<dbReference type="Proteomes" id="UP001424441">
    <property type="component" value="Unassembled WGS sequence"/>
</dbReference>
<dbReference type="EMBL" id="BAAADE010000001">
    <property type="protein sequence ID" value="GAA0594357.1"/>
    <property type="molecule type" value="Genomic_DNA"/>
</dbReference>
<comment type="caution">
    <text evidence="1">The sequence shown here is derived from an EMBL/GenBank/DDBJ whole genome shotgun (WGS) entry which is preliminary data.</text>
</comment>